<keyword evidence="3" id="KW-1185">Reference proteome</keyword>
<dbReference type="PANTHER" id="PTHR37314">
    <property type="entry name" value="SLR0142 PROTEIN"/>
    <property type="match status" value="1"/>
</dbReference>
<proteinExistence type="predicted"/>
<gene>
    <name evidence="2" type="ORF">PJ311_03970</name>
</gene>
<feature type="transmembrane region" description="Helical" evidence="1">
    <location>
        <begin position="127"/>
        <end position="143"/>
    </location>
</feature>
<feature type="transmembrane region" description="Helical" evidence="1">
    <location>
        <begin position="163"/>
        <end position="183"/>
    </location>
</feature>
<evidence type="ECO:0000313" key="2">
    <source>
        <dbReference type="EMBL" id="MDA7025767.1"/>
    </source>
</evidence>
<dbReference type="PANTHER" id="PTHR37314:SF4">
    <property type="entry name" value="UPF0700 TRANSMEMBRANE PROTEIN YOAK"/>
    <property type="match status" value="1"/>
</dbReference>
<accession>A0ABT4X105</accession>
<organism evidence="2 3">
    <name type="scientific">Bacillus changyiensis</name>
    <dbReference type="NCBI Taxonomy" id="3004103"/>
    <lineage>
        <taxon>Bacteria</taxon>
        <taxon>Bacillati</taxon>
        <taxon>Bacillota</taxon>
        <taxon>Bacilli</taxon>
        <taxon>Bacillales</taxon>
        <taxon>Bacillaceae</taxon>
        <taxon>Bacillus</taxon>
    </lineage>
</organism>
<reference evidence="2 3" key="1">
    <citation type="submission" date="2023-01" db="EMBL/GenBank/DDBJ databases">
        <title>Bacillus changyiensis sp. nov., isolated from a coastal deposit.</title>
        <authorList>
            <person name="Xiao G."/>
            <person name="Lai Q."/>
            <person name="Hu Z."/>
            <person name="Shao Z."/>
        </authorList>
    </citation>
    <scope>NUCLEOTIDE SEQUENCE [LARGE SCALE GENOMIC DNA]</scope>
    <source>
        <strain evidence="2 3">CLL-7-23</strain>
    </source>
</reference>
<name>A0ABT4X105_9BACI</name>
<keyword evidence="1" id="KW-0812">Transmembrane</keyword>
<evidence type="ECO:0000256" key="1">
    <source>
        <dbReference type="SAM" id="Phobius"/>
    </source>
</evidence>
<dbReference type="Proteomes" id="UP001211894">
    <property type="component" value="Unassembled WGS sequence"/>
</dbReference>
<feature type="transmembrane region" description="Helical" evidence="1">
    <location>
        <begin position="189"/>
        <end position="210"/>
    </location>
</feature>
<sequence length="227" mass="25087">MVLLLCLTAGIVDVIGYLSIGHVFTANMTGNIIFLGLAIGHSLQKRVMYSLTALLSFIIGVVIAAIIVWKQEKSLWPFAITKTLAVEGFVLLLFACLSLFHPSPYLLIMLLSIAMGLQTIAARKLNIAGISTTVLTGTLASFFEDIMKRFCSNSNKKNFQSDALLRAFAIVLYCLGAIIAAFTKPAFPFVAIWLPILIIFGMIIVTEIMFQVENKREKKHFFKSKSM</sequence>
<feature type="transmembrane region" description="Helical" evidence="1">
    <location>
        <begin position="47"/>
        <end position="69"/>
    </location>
</feature>
<keyword evidence="1" id="KW-1133">Transmembrane helix</keyword>
<dbReference type="Pfam" id="PF06912">
    <property type="entry name" value="DUF1275"/>
    <property type="match status" value="1"/>
</dbReference>
<keyword evidence="1" id="KW-0472">Membrane</keyword>
<dbReference type="InterPro" id="IPR010699">
    <property type="entry name" value="DUF1275"/>
</dbReference>
<evidence type="ECO:0000313" key="3">
    <source>
        <dbReference type="Proteomes" id="UP001211894"/>
    </source>
</evidence>
<protein>
    <submittedName>
        <fullName evidence="2">YoaK family protein</fullName>
    </submittedName>
</protein>
<comment type="caution">
    <text evidence="2">The sequence shown here is derived from an EMBL/GenBank/DDBJ whole genome shotgun (WGS) entry which is preliminary data.</text>
</comment>
<dbReference type="EMBL" id="JAQKAB010000002">
    <property type="protein sequence ID" value="MDA7025767.1"/>
    <property type="molecule type" value="Genomic_DNA"/>
</dbReference>